<dbReference type="AlphaFoldDB" id="A0A266QB32"/>
<gene>
    <name evidence="2" type="ORF">CBP51_08935</name>
</gene>
<accession>A0A266QB32</accession>
<organism evidence="2 3">
    <name type="scientific">Cellvibrio mixtus</name>
    <dbReference type="NCBI Taxonomy" id="39650"/>
    <lineage>
        <taxon>Bacteria</taxon>
        <taxon>Pseudomonadati</taxon>
        <taxon>Pseudomonadota</taxon>
        <taxon>Gammaproteobacteria</taxon>
        <taxon>Cellvibrionales</taxon>
        <taxon>Cellvibrionaceae</taxon>
        <taxon>Cellvibrio</taxon>
    </lineage>
</organism>
<dbReference type="Pfam" id="PF00550">
    <property type="entry name" value="PP-binding"/>
    <property type="match status" value="1"/>
</dbReference>
<feature type="domain" description="Carrier" evidence="1">
    <location>
        <begin position="6"/>
        <end position="81"/>
    </location>
</feature>
<evidence type="ECO:0000313" key="3">
    <source>
        <dbReference type="Proteomes" id="UP000216101"/>
    </source>
</evidence>
<proteinExistence type="predicted"/>
<dbReference type="NCBIfam" id="NF003757">
    <property type="entry name" value="PRK05350.1"/>
    <property type="match status" value="1"/>
</dbReference>
<evidence type="ECO:0000313" key="2">
    <source>
        <dbReference type="EMBL" id="OZY87093.1"/>
    </source>
</evidence>
<evidence type="ECO:0000259" key="1">
    <source>
        <dbReference type="PROSITE" id="PS50075"/>
    </source>
</evidence>
<dbReference type="Gene3D" id="1.10.1200.10">
    <property type="entry name" value="ACP-like"/>
    <property type="match status" value="1"/>
</dbReference>
<dbReference type="PROSITE" id="PS50075">
    <property type="entry name" value="CARRIER"/>
    <property type="match status" value="1"/>
</dbReference>
<comment type="caution">
    <text evidence="2">The sequence shown here is derived from an EMBL/GenBank/DDBJ whole genome shotgun (WGS) entry which is preliminary data.</text>
</comment>
<protein>
    <submittedName>
        <fullName evidence="2">Acyl carrier protein</fullName>
    </submittedName>
</protein>
<reference evidence="3" key="1">
    <citation type="submission" date="2017-05" db="EMBL/GenBank/DDBJ databases">
        <authorList>
            <person name="Barney B.M."/>
        </authorList>
    </citation>
    <scope>NUCLEOTIDE SEQUENCE [LARGE SCALE GENOMIC DNA]</scope>
    <source>
        <strain evidence="3">PSBB022</strain>
    </source>
</reference>
<dbReference type="SUPFAM" id="SSF47336">
    <property type="entry name" value="ACP-like"/>
    <property type="match status" value="1"/>
</dbReference>
<sequence>MTHTRESLLARITVILQEQFDVEPDSITPAARLREDLDIDSIDAVNLMIELKSITAKKITLENFHQVKTIGDLADAILDFLSQDAQGQAAN</sequence>
<dbReference type="InterPro" id="IPR036736">
    <property type="entry name" value="ACP-like_sf"/>
</dbReference>
<dbReference type="RefSeq" id="WP_094984582.1">
    <property type="nucleotide sequence ID" value="NZ_NHNI01000001.1"/>
</dbReference>
<dbReference type="Proteomes" id="UP000216101">
    <property type="component" value="Unassembled WGS sequence"/>
</dbReference>
<dbReference type="EMBL" id="NHNI01000001">
    <property type="protein sequence ID" value="OZY87093.1"/>
    <property type="molecule type" value="Genomic_DNA"/>
</dbReference>
<dbReference type="InterPro" id="IPR009081">
    <property type="entry name" value="PP-bd_ACP"/>
</dbReference>
<keyword evidence="3" id="KW-1185">Reference proteome</keyword>
<name>A0A266QB32_9GAMM</name>